<protein>
    <submittedName>
        <fullName evidence="1">Uncharacterized protein</fullName>
    </submittedName>
</protein>
<proteinExistence type="predicted"/>
<sequence>MGTARVEDPTEKRTLLFEEAEAVPTESAVFCRSDVPALSMERMEESLIPEIFTVALRLSTSNQQEDLD</sequence>
<evidence type="ECO:0000313" key="2">
    <source>
        <dbReference type="Proteomes" id="UP000198565"/>
    </source>
</evidence>
<dbReference type="STRING" id="334253.SAMN04487943_103412"/>
<gene>
    <name evidence="1" type="ORF">SAMN04487943_103412</name>
</gene>
<keyword evidence="2" id="KW-1185">Reference proteome</keyword>
<organism evidence="1 2">
    <name type="scientific">Gracilibacillus orientalis</name>
    <dbReference type="NCBI Taxonomy" id="334253"/>
    <lineage>
        <taxon>Bacteria</taxon>
        <taxon>Bacillati</taxon>
        <taxon>Bacillota</taxon>
        <taxon>Bacilli</taxon>
        <taxon>Bacillales</taxon>
        <taxon>Bacillaceae</taxon>
        <taxon>Gracilibacillus</taxon>
    </lineage>
</organism>
<evidence type="ECO:0000313" key="1">
    <source>
        <dbReference type="EMBL" id="SFL74857.1"/>
    </source>
</evidence>
<reference evidence="2" key="1">
    <citation type="submission" date="2016-10" db="EMBL/GenBank/DDBJ databases">
        <authorList>
            <person name="Varghese N."/>
            <person name="Submissions S."/>
        </authorList>
    </citation>
    <scope>NUCLEOTIDE SEQUENCE [LARGE SCALE GENOMIC DNA]</scope>
    <source>
        <strain evidence="2">CGMCC 1.4250</strain>
    </source>
</reference>
<dbReference type="Proteomes" id="UP000198565">
    <property type="component" value="Unassembled WGS sequence"/>
</dbReference>
<name>A0A1I4K8E8_9BACI</name>
<dbReference type="EMBL" id="FOTR01000003">
    <property type="protein sequence ID" value="SFL74857.1"/>
    <property type="molecule type" value="Genomic_DNA"/>
</dbReference>
<dbReference type="AlphaFoldDB" id="A0A1I4K8E8"/>
<accession>A0A1I4K8E8</accession>